<keyword evidence="2" id="KW-1185">Reference proteome</keyword>
<reference evidence="1" key="1">
    <citation type="submission" date="2019-10" db="EMBL/GenBank/DDBJ databases">
        <authorList>
            <consortium name="DOE Joint Genome Institute"/>
            <person name="Kuo A."/>
            <person name="Miyauchi S."/>
            <person name="Kiss E."/>
            <person name="Drula E."/>
            <person name="Kohler A."/>
            <person name="Sanchez-Garcia M."/>
            <person name="Andreopoulos B."/>
            <person name="Barry K.W."/>
            <person name="Bonito G."/>
            <person name="Buee M."/>
            <person name="Carver A."/>
            <person name="Chen C."/>
            <person name="Cichocki N."/>
            <person name="Clum A."/>
            <person name="Culley D."/>
            <person name="Crous P.W."/>
            <person name="Fauchery L."/>
            <person name="Girlanda M."/>
            <person name="Hayes R."/>
            <person name="Keri Z."/>
            <person name="Labutti K."/>
            <person name="Lipzen A."/>
            <person name="Lombard V."/>
            <person name="Magnuson J."/>
            <person name="Maillard F."/>
            <person name="Morin E."/>
            <person name="Murat C."/>
            <person name="Nolan M."/>
            <person name="Ohm R."/>
            <person name="Pangilinan J."/>
            <person name="Pereira M."/>
            <person name="Perotto S."/>
            <person name="Peter M."/>
            <person name="Riley R."/>
            <person name="Sitrit Y."/>
            <person name="Stielow B."/>
            <person name="Szollosi G."/>
            <person name="Zifcakova L."/>
            <person name="Stursova M."/>
            <person name="Spatafora J.W."/>
            <person name="Tedersoo L."/>
            <person name="Vaario L.-M."/>
            <person name="Yamada A."/>
            <person name="Yan M."/>
            <person name="Wang P."/>
            <person name="Xu J."/>
            <person name="Bruns T."/>
            <person name="Baldrian P."/>
            <person name="Vilgalys R."/>
            <person name="Henrissat B."/>
            <person name="Grigoriev I.V."/>
            <person name="Hibbett D."/>
            <person name="Nagy L.G."/>
            <person name="Martin F.M."/>
        </authorList>
    </citation>
    <scope>NUCLEOTIDE SEQUENCE</scope>
    <source>
        <strain evidence="1">P2</strain>
    </source>
</reference>
<accession>A0ACB6ZDL0</accession>
<dbReference type="Proteomes" id="UP000886501">
    <property type="component" value="Unassembled WGS sequence"/>
</dbReference>
<dbReference type="EMBL" id="MU118024">
    <property type="protein sequence ID" value="KAF9647900.1"/>
    <property type="molecule type" value="Genomic_DNA"/>
</dbReference>
<protein>
    <submittedName>
        <fullName evidence="1">Uncharacterized protein</fullName>
    </submittedName>
</protein>
<evidence type="ECO:0000313" key="2">
    <source>
        <dbReference type="Proteomes" id="UP000886501"/>
    </source>
</evidence>
<proteinExistence type="predicted"/>
<sequence>MLEGSDGTTFPGTNIKLHSPSVIIGTPLDSSSRFEYPFPSPKLEYEPKNSVFHILHVPHPNFLSVGSPTFARQRQSYVHPRHEVREVPVPPTLDKRLNIELRFPRPMERVDVLGQAQAPIKRRMDVNETSKKT</sequence>
<gene>
    <name evidence="1" type="ORF">BDM02DRAFT_3116389</name>
</gene>
<evidence type="ECO:0000313" key="1">
    <source>
        <dbReference type="EMBL" id="KAF9647900.1"/>
    </source>
</evidence>
<comment type="caution">
    <text evidence="1">The sequence shown here is derived from an EMBL/GenBank/DDBJ whole genome shotgun (WGS) entry which is preliminary data.</text>
</comment>
<reference evidence="1" key="2">
    <citation type="journal article" date="2020" name="Nat. Commun.">
        <title>Large-scale genome sequencing of mycorrhizal fungi provides insights into the early evolution of symbiotic traits.</title>
        <authorList>
            <person name="Miyauchi S."/>
            <person name="Kiss E."/>
            <person name="Kuo A."/>
            <person name="Drula E."/>
            <person name="Kohler A."/>
            <person name="Sanchez-Garcia M."/>
            <person name="Morin E."/>
            <person name="Andreopoulos B."/>
            <person name="Barry K.W."/>
            <person name="Bonito G."/>
            <person name="Buee M."/>
            <person name="Carver A."/>
            <person name="Chen C."/>
            <person name="Cichocki N."/>
            <person name="Clum A."/>
            <person name="Culley D."/>
            <person name="Crous P.W."/>
            <person name="Fauchery L."/>
            <person name="Girlanda M."/>
            <person name="Hayes R.D."/>
            <person name="Keri Z."/>
            <person name="LaButti K."/>
            <person name="Lipzen A."/>
            <person name="Lombard V."/>
            <person name="Magnuson J."/>
            <person name="Maillard F."/>
            <person name="Murat C."/>
            <person name="Nolan M."/>
            <person name="Ohm R.A."/>
            <person name="Pangilinan J."/>
            <person name="Pereira M.F."/>
            <person name="Perotto S."/>
            <person name="Peter M."/>
            <person name="Pfister S."/>
            <person name="Riley R."/>
            <person name="Sitrit Y."/>
            <person name="Stielow J.B."/>
            <person name="Szollosi G."/>
            <person name="Zifcakova L."/>
            <person name="Stursova M."/>
            <person name="Spatafora J.W."/>
            <person name="Tedersoo L."/>
            <person name="Vaario L.M."/>
            <person name="Yamada A."/>
            <person name="Yan M."/>
            <person name="Wang P."/>
            <person name="Xu J."/>
            <person name="Bruns T."/>
            <person name="Baldrian P."/>
            <person name="Vilgalys R."/>
            <person name="Dunand C."/>
            <person name="Henrissat B."/>
            <person name="Grigoriev I.V."/>
            <person name="Hibbett D."/>
            <person name="Nagy L.G."/>
            <person name="Martin F.M."/>
        </authorList>
    </citation>
    <scope>NUCLEOTIDE SEQUENCE</scope>
    <source>
        <strain evidence="1">P2</strain>
    </source>
</reference>
<name>A0ACB6ZDL0_THEGA</name>
<organism evidence="1 2">
    <name type="scientific">Thelephora ganbajun</name>
    <name type="common">Ganba fungus</name>
    <dbReference type="NCBI Taxonomy" id="370292"/>
    <lineage>
        <taxon>Eukaryota</taxon>
        <taxon>Fungi</taxon>
        <taxon>Dikarya</taxon>
        <taxon>Basidiomycota</taxon>
        <taxon>Agaricomycotina</taxon>
        <taxon>Agaricomycetes</taxon>
        <taxon>Thelephorales</taxon>
        <taxon>Thelephoraceae</taxon>
        <taxon>Thelephora</taxon>
    </lineage>
</organism>